<dbReference type="Pfam" id="PF00300">
    <property type="entry name" value="His_Phos_1"/>
    <property type="match status" value="2"/>
</dbReference>
<dbReference type="InterPro" id="IPR012398">
    <property type="entry name" value="PRIB5"/>
</dbReference>
<dbReference type="PANTHER" id="PTHR16469:SF43">
    <property type="entry name" value="PHOSPHOGLYCERATE MUTASE FAMILY PROTEIN"/>
    <property type="match status" value="1"/>
</dbReference>
<dbReference type="FunFam" id="3.40.50.1240:FF:000039">
    <property type="entry name" value="Phosphoglycerate mutase family protein"/>
    <property type="match status" value="1"/>
</dbReference>
<evidence type="ECO:0008006" key="3">
    <source>
        <dbReference type="Google" id="ProtNLM"/>
    </source>
</evidence>
<protein>
    <recommendedName>
        <fullName evidence="3">Phosphoglycerate mutase family protein</fullName>
    </recommendedName>
</protein>
<gene>
    <name evidence="1" type="ORF">LC_TR10156_c0_g1_i1_g.35740</name>
    <name evidence="2" type="ORF">MP_TR6736_c0_g1_i1_g.19775</name>
</gene>
<accession>A0A1J3IWD6</accession>
<dbReference type="EMBL" id="GEVM01021388">
    <property type="protein sequence ID" value="JAU84550.1"/>
    <property type="molecule type" value="Transcribed_RNA"/>
</dbReference>
<name>A0A1J3IWD6_NOCCA</name>
<dbReference type="InterPro" id="IPR013078">
    <property type="entry name" value="His_Pase_superF_clade-1"/>
</dbReference>
<proteinExistence type="predicted"/>
<evidence type="ECO:0000313" key="2">
    <source>
        <dbReference type="EMBL" id="JAU84550.1"/>
    </source>
</evidence>
<dbReference type="PIRSF" id="PIRSF015897">
    <property type="entry name" value="PRIB5"/>
    <property type="match status" value="1"/>
</dbReference>
<dbReference type="EMBL" id="GEVK01010125">
    <property type="protein sequence ID" value="JAU42707.1"/>
    <property type="molecule type" value="Transcribed_RNA"/>
</dbReference>
<sequence length="281" mass="31437">MFTITSNVLPKISPPTPTIRAAMEESAYSNSDSYQNVLMMRHGDRIDKIDPLWLDTAARPWDPPLVQDGMVRAFRTGQRIRSQIQFPIHRVFVSPFIRCVQTASEVIAALSAVDFDPNATSSKDVLSIDKSKLKVSIEFGLSEMLNTISIPREIAPKDGKFDFMIRDLEALFPDGMVDHNVDPVYKEMPQWEETVEGCTQRFLNLVKTLADKYPSENLLLVTHGEGVRTTFATIKDVDVYDVGYCACAELRRQVSSQDGSTKAGDFEVITSLGQAGIKYHP</sequence>
<dbReference type="SUPFAM" id="SSF53254">
    <property type="entry name" value="Phosphoglycerate mutase-like"/>
    <property type="match status" value="1"/>
</dbReference>
<dbReference type="Gene3D" id="3.40.50.1240">
    <property type="entry name" value="Phosphoglycerate mutase-like"/>
    <property type="match status" value="1"/>
</dbReference>
<reference evidence="2" key="1">
    <citation type="submission" date="2016-07" db="EMBL/GenBank/DDBJ databases">
        <title>De novo transcriptome assembly of four accessions of the metal hyperaccumulator plant Noccaea caerulescens.</title>
        <authorList>
            <person name="Blande D."/>
            <person name="Halimaa P."/>
            <person name="Tervahauta A.I."/>
            <person name="Aarts M.G."/>
            <person name="Karenlampi S.O."/>
        </authorList>
    </citation>
    <scope>NUCLEOTIDE SEQUENCE</scope>
</reference>
<dbReference type="PANTHER" id="PTHR16469">
    <property type="entry name" value="UBIQUITIN-ASSOCIATED AND SH3 DOMAIN-CONTAINING BA-RELATED"/>
    <property type="match status" value="1"/>
</dbReference>
<dbReference type="InterPro" id="IPR029033">
    <property type="entry name" value="His_PPase_superfam"/>
</dbReference>
<evidence type="ECO:0000313" key="1">
    <source>
        <dbReference type="EMBL" id="JAU42707.1"/>
    </source>
</evidence>
<dbReference type="AlphaFoldDB" id="A0A1J3IWD6"/>
<dbReference type="CDD" id="cd07040">
    <property type="entry name" value="HP"/>
    <property type="match status" value="1"/>
</dbReference>
<dbReference type="InterPro" id="IPR051710">
    <property type="entry name" value="Phosphatase_SH3-domain"/>
</dbReference>
<organism evidence="2">
    <name type="scientific">Noccaea caerulescens</name>
    <name type="common">Alpine penny-cress</name>
    <name type="synonym">Thlaspi caerulescens</name>
    <dbReference type="NCBI Taxonomy" id="107243"/>
    <lineage>
        <taxon>Eukaryota</taxon>
        <taxon>Viridiplantae</taxon>
        <taxon>Streptophyta</taxon>
        <taxon>Embryophyta</taxon>
        <taxon>Tracheophyta</taxon>
        <taxon>Spermatophyta</taxon>
        <taxon>Magnoliopsida</taxon>
        <taxon>eudicotyledons</taxon>
        <taxon>Gunneridae</taxon>
        <taxon>Pentapetalae</taxon>
        <taxon>rosids</taxon>
        <taxon>malvids</taxon>
        <taxon>Brassicales</taxon>
        <taxon>Brassicaceae</taxon>
        <taxon>Coluteocarpeae</taxon>
        <taxon>Noccaea</taxon>
    </lineage>
</organism>